<dbReference type="PANTHER" id="PTHR43174">
    <property type="entry name" value="UDP-N-ACETYLGLUCOSAMINE 2-EPIMERASE"/>
    <property type="match status" value="1"/>
</dbReference>
<evidence type="ECO:0000313" key="3">
    <source>
        <dbReference type="Proteomes" id="UP000176376"/>
    </source>
</evidence>
<dbReference type="Gene3D" id="3.40.50.2000">
    <property type="entry name" value="Glycogen Phosphorylase B"/>
    <property type="match status" value="2"/>
</dbReference>
<dbReference type="NCBIfam" id="TIGR03568">
    <property type="entry name" value="NeuC_NnaA"/>
    <property type="match status" value="1"/>
</dbReference>
<dbReference type="GO" id="GO:0004553">
    <property type="term" value="F:hydrolase activity, hydrolyzing O-glycosyl compounds"/>
    <property type="evidence" value="ECO:0007669"/>
    <property type="project" value="InterPro"/>
</dbReference>
<dbReference type="SUPFAM" id="SSF53756">
    <property type="entry name" value="UDP-Glycosyltransferase/glycogen phosphorylase"/>
    <property type="match status" value="1"/>
</dbReference>
<dbReference type="STRING" id="1802074.A3J15_00215"/>
<comment type="caution">
    <text evidence="2">The sequence shown here is derived from an EMBL/GenBank/DDBJ whole genome shotgun (WGS) entry which is preliminary data.</text>
</comment>
<evidence type="ECO:0000259" key="1">
    <source>
        <dbReference type="Pfam" id="PF02350"/>
    </source>
</evidence>
<feature type="domain" description="UDP-N-acetylglucosamine 2-epimerase" evidence="1">
    <location>
        <begin position="25"/>
        <end position="368"/>
    </location>
</feature>
<dbReference type="Proteomes" id="UP000176376">
    <property type="component" value="Unassembled WGS sequence"/>
</dbReference>
<dbReference type="InterPro" id="IPR029767">
    <property type="entry name" value="WecB-like"/>
</dbReference>
<dbReference type="GO" id="GO:0006047">
    <property type="term" value="P:UDP-N-acetylglucosamine metabolic process"/>
    <property type="evidence" value="ECO:0007669"/>
    <property type="project" value="InterPro"/>
</dbReference>
<accession>A0A1F7JNH9</accession>
<reference evidence="2 3" key="1">
    <citation type="journal article" date="2016" name="Nat. Commun.">
        <title>Thousands of microbial genomes shed light on interconnected biogeochemical processes in an aquifer system.</title>
        <authorList>
            <person name="Anantharaman K."/>
            <person name="Brown C.T."/>
            <person name="Hug L.A."/>
            <person name="Sharon I."/>
            <person name="Castelle C.J."/>
            <person name="Probst A.J."/>
            <person name="Thomas B.C."/>
            <person name="Singh A."/>
            <person name="Wilkins M.J."/>
            <person name="Karaoz U."/>
            <person name="Brodie E.L."/>
            <person name="Williams K.H."/>
            <person name="Hubbard S.S."/>
            <person name="Banfield J.F."/>
        </authorList>
    </citation>
    <scope>NUCLEOTIDE SEQUENCE [LARGE SCALE GENOMIC DNA]</scope>
</reference>
<organism evidence="2 3">
    <name type="scientific">Candidatus Roizmanbacteria bacterium RIFCSPLOWO2_02_FULL_38_10</name>
    <dbReference type="NCBI Taxonomy" id="1802074"/>
    <lineage>
        <taxon>Bacteria</taxon>
        <taxon>Candidatus Roizmaniibacteriota</taxon>
    </lineage>
</organism>
<dbReference type="Pfam" id="PF02350">
    <property type="entry name" value="Epimerase_2"/>
    <property type="match status" value="1"/>
</dbReference>
<evidence type="ECO:0000313" key="2">
    <source>
        <dbReference type="EMBL" id="OGK57154.1"/>
    </source>
</evidence>
<dbReference type="PANTHER" id="PTHR43174:SF3">
    <property type="entry name" value="UDP-N-ACETYLGLUCOSAMINE 2-EPIMERASE"/>
    <property type="match status" value="1"/>
</dbReference>
<dbReference type="AlphaFoldDB" id="A0A1F7JNH9"/>
<gene>
    <name evidence="2" type="ORF">A3J15_00215</name>
</gene>
<protein>
    <submittedName>
        <fullName evidence="2">UDP-N-acetyl-D-glucosamine 2-epimerase, UDP-hydrolysing</fullName>
    </submittedName>
</protein>
<name>A0A1F7JNH9_9BACT</name>
<proteinExistence type="predicted"/>
<dbReference type="InterPro" id="IPR003331">
    <property type="entry name" value="UDP_GlcNAc_Epimerase_2_dom"/>
</dbReference>
<sequence>MSRQKKIVYISGGRMDFGLMLPVLKAIKQSKSLDLQVYFTGLHLMREFGKTEKMVKKEFPNPKPLPAIYLGDEKKASVVFISDLLTKIVDAFIKNRPDITITLGDRPEMLAVAIASQYLGIVTAQIHAGDKTMHIDEIARHAITKLSHLFFVATNDAKKRVERLGEDQFRIHLVGAPGLDSIVNEKLPNTQEVYRFLNLKPKDKFILLLQHSVWDQVHQAGKQMTMLISIIKRFQLPTVVIYPNADAGARAMIDVIDKERNNPLFRIFPNVDRNMFLALEREAAVWVTNSSAGMIESGTFHTPVVNVGSRQHGRIHSANVILVGFDEDKIHQAIVKCLEDGSFLRLIKKKSNPWGDGKTASRIVKVLENIEITNKLLVKQIRY</sequence>
<dbReference type="InterPro" id="IPR020004">
    <property type="entry name" value="UDP-GlcNAc_Epase"/>
</dbReference>
<dbReference type="EMBL" id="MGAY01000011">
    <property type="protein sequence ID" value="OGK57154.1"/>
    <property type="molecule type" value="Genomic_DNA"/>
</dbReference>